<evidence type="ECO:0000313" key="8">
    <source>
        <dbReference type="Proteomes" id="UP000824109"/>
    </source>
</evidence>
<dbReference type="InterPro" id="IPR051533">
    <property type="entry name" value="WaaL-like"/>
</dbReference>
<feature type="transmembrane region" description="Helical" evidence="5">
    <location>
        <begin position="333"/>
        <end position="354"/>
    </location>
</feature>
<dbReference type="AlphaFoldDB" id="A0A9D1SFB0"/>
<reference evidence="7" key="2">
    <citation type="journal article" date="2021" name="PeerJ">
        <title>Extensive microbial diversity within the chicken gut microbiome revealed by metagenomics and culture.</title>
        <authorList>
            <person name="Gilroy R."/>
            <person name="Ravi A."/>
            <person name="Getino M."/>
            <person name="Pursley I."/>
            <person name="Horton D.L."/>
            <person name="Alikhan N.F."/>
            <person name="Baker D."/>
            <person name="Gharbi K."/>
            <person name="Hall N."/>
            <person name="Watson M."/>
            <person name="Adriaenssens E.M."/>
            <person name="Foster-Nyarko E."/>
            <person name="Jarju S."/>
            <person name="Secka A."/>
            <person name="Antonio M."/>
            <person name="Oren A."/>
            <person name="Chaudhuri R.R."/>
            <person name="La Ragione R."/>
            <person name="Hildebrand F."/>
            <person name="Pallen M.J."/>
        </authorList>
    </citation>
    <scope>NUCLEOTIDE SEQUENCE</scope>
    <source>
        <strain evidence="7">USAMLcec3-3695</strain>
    </source>
</reference>
<comment type="caution">
    <text evidence="7">The sequence shown here is derived from an EMBL/GenBank/DDBJ whole genome shotgun (WGS) entry which is preliminary data.</text>
</comment>
<feature type="transmembrane region" description="Helical" evidence="5">
    <location>
        <begin position="106"/>
        <end position="125"/>
    </location>
</feature>
<keyword evidence="7" id="KW-0436">Ligase</keyword>
<proteinExistence type="predicted"/>
<name>A0A9D1SFB0_9FIRM</name>
<accession>A0A9D1SFB0</accession>
<feature type="transmembrane region" description="Helical" evidence="5">
    <location>
        <begin position="233"/>
        <end position="259"/>
    </location>
</feature>
<dbReference type="InterPro" id="IPR007016">
    <property type="entry name" value="O-antigen_ligase-rel_domated"/>
</dbReference>
<feature type="transmembrane region" description="Helical" evidence="5">
    <location>
        <begin position="413"/>
        <end position="443"/>
    </location>
</feature>
<keyword evidence="2 5" id="KW-0812">Transmembrane</keyword>
<evidence type="ECO:0000313" key="7">
    <source>
        <dbReference type="EMBL" id="HIU57577.1"/>
    </source>
</evidence>
<feature type="transmembrane region" description="Helical" evidence="5">
    <location>
        <begin position="542"/>
        <end position="561"/>
    </location>
</feature>
<dbReference type="PANTHER" id="PTHR37422:SF13">
    <property type="entry name" value="LIPOPOLYSACCHARIDE BIOSYNTHESIS PROTEIN PA4999-RELATED"/>
    <property type="match status" value="1"/>
</dbReference>
<feature type="transmembrane region" description="Helical" evidence="5">
    <location>
        <begin position="384"/>
        <end position="401"/>
    </location>
</feature>
<feature type="transmembrane region" description="Helical" evidence="5">
    <location>
        <begin position="573"/>
        <end position="593"/>
    </location>
</feature>
<feature type="transmembrane region" description="Helical" evidence="5">
    <location>
        <begin position="487"/>
        <end position="504"/>
    </location>
</feature>
<dbReference type="EMBL" id="DVNB01000075">
    <property type="protein sequence ID" value="HIU57577.1"/>
    <property type="molecule type" value="Genomic_DNA"/>
</dbReference>
<feature type="transmembrane region" description="Helical" evidence="5">
    <location>
        <begin position="196"/>
        <end position="227"/>
    </location>
</feature>
<keyword evidence="4 5" id="KW-0472">Membrane</keyword>
<feature type="transmembrane region" description="Helical" evidence="5">
    <location>
        <begin position="131"/>
        <end position="149"/>
    </location>
</feature>
<feature type="transmembrane region" description="Helical" evidence="5">
    <location>
        <begin position="304"/>
        <end position="321"/>
    </location>
</feature>
<dbReference type="GO" id="GO:0016020">
    <property type="term" value="C:membrane"/>
    <property type="evidence" value="ECO:0007669"/>
    <property type="project" value="UniProtKB-SubCell"/>
</dbReference>
<dbReference type="PANTHER" id="PTHR37422">
    <property type="entry name" value="TEICHURONIC ACID BIOSYNTHESIS PROTEIN TUAE"/>
    <property type="match status" value="1"/>
</dbReference>
<evidence type="ECO:0000256" key="2">
    <source>
        <dbReference type="ARBA" id="ARBA00022692"/>
    </source>
</evidence>
<protein>
    <submittedName>
        <fullName evidence="7">O-antigen ligase family protein</fullName>
    </submittedName>
</protein>
<feature type="transmembrane region" description="Helical" evidence="5">
    <location>
        <begin position="599"/>
        <end position="621"/>
    </location>
</feature>
<organism evidence="7 8">
    <name type="scientific">Candidatus Ornithomonoglobus merdipullorum</name>
    <dbReference type="NCBI Taxonomy" id="2840895"/>
    <lineage>
        <taxon>Bacteria</taxon>
        <taxon>Bacillati</taxon>
        <taxon>Bacillota</taxon>
        <taxon>Clostridia</taxon>
        <taxon>Candidatus Ornithomonoglobus</taxon>
    </lineage>
</organism>
<reference evidence="7" key="1">
    <citation type="submission" date="2020-10" db="EMBL/GenBank/DDBJ databases">
        <authorList>
            <person name="Gilroy R."/>
        </authorList>
    </citation>
    <scope>NUCLEOTIDE SEQUENCE</scope>
    <source>
        <strain evidence="7">USAMLcec3-3695</strain>
    </source>
</reference>
<evidence type="ECO:0000259" key="6">
    <source>
        <dbReference type="Pfam" id="PF04932"/>
    </source>
</evidence>
<evidence type="ECO:0000256" key="4">
    <source>
        <dbReference type="ARBA" id="ARBA00023136"/>
    </source>
</evidence>
<keyword evidence="3 5" id="KW-1133">Transmembrane helix</keyword>
<evidence type="ECO:0000256" key="1">
    <source>
        <dbReference type="ARBA" id="ARBA00004141"/>
    </source>
</evidence>
<feature type="domain" description="O-antigen ligase-related" evidence="6">
    <location>
        <begin position="416"/>
        <end position="551"/>
    </location>
</feature>
<dbReference type="Proteomes" id="UP000824109">
    <property type="component" value="Unassembled WGS sequence"/>
</dbReference>
<comment type="subcellular location">
    <subcellularLocation>
        <location evidence="1">Membrane</location>
        <topology evidence="1">Multi-pass membrane protein</topology>
    </subcellularLocation>
</comment>
<dbReference type="Pfam" id="PF04932">
    <property type="entry name" value="Wzy_C"/>
    <property type="match status" value="1"/>
</dbReference>
<evidence type="ECO:0000256" key="3">
    <source>
        <dbReference type="ARBA" id="ARBA00022989"/>
    </source>
</evidence>
<dbReference type="GO" id="GO:0016874">
    <property type="term" value="F:ligase activity"/>
    <property type="evidence" value="ECO:0007669"/>
    <property type="project" value="UniProtKB-KW"/>
</dbReference>
<sequence length="633" mass="70564">MNSLLISAVLSFVNAFVRKFTESKLWALIMRISAACSRSWRSSSVMAFLEREGRSYERSLFARITMSPFTFLEFLQRKIGAALAEKIKASTVCEAGRLYVQNFMALNTRFWGVMLLSAAVVYNVLHAASEGGLNVIVLAVSLIGAVLILPNMNIMGFLNGSKVIDFCKACAGVKNISFDFYDEEAEFGKLRIVSALAAGIATGAVMSVMPLYGLLVPFALFGMLLVLQYPVTGVYAAVFVAPLIPFSSMPLAGVCIWTLISLMIKSVTERGFKWKRDSVGSALILFLFVLLVSCVFSFARSASLTVWAMYFVFIMFYFAIINTITTRDRLYGLLRLFVISGALVALYGVMQYVFGWTTTNAWIDETMFEDETMRVFSTLANPNVLGEYLLLVIPPAAVFFLKDKANTLSKWVYLAVTLLLFVCLILTQSRGCWLGFILAAAIFVTFYEGRWWAFLPLLLCALPFILPETIVDRISSIGNMDDSSTSYRVFIWMGALGILRHYLMGGIGMGEAAFNEVYPFFSYNAIIAPHSHNTFLQLLVEGGIPALVAFLAVIFVFLRGVHRTYKLRRKKSLCSTMLLALGAGVCGFLFQSLFDYTFYNYRVMAVFFMVIGIAMSFKYVSGKRSDDGRSRQS</sequence>
<feature type="transmembrane region" description="Helical" evidence="5">
    <location>
        <begin position="449"/>
        <end position="466"/>
    </location>
</feature>
<evidence type="ECO:0000256" key="5">
    <source>
        <dbReference type="SAM" id="Phobius"/>
    </source>
</evidence>
<feature type="transmembrane region" description="Helical" evidence="5">
    <location>
        <begin position="279"/>
        <end position="298"/>
    </location>
</feature>
<gene>
    <name evidence="7" type="ORF">IAA61_07160</name>
</gene>